<feature type="region of interest" description="Disordered" evidence="1">
    <location>
        <begin position="114"/>
        <end position="144"/>
    </location>
</feature>
<dbReference type="AlphaFoldDB" id="A0A182J9I0"/>
<reference evidence="2" key="1">
    <citation type="submission" date="2022-08" db="UniProtKB">
        <authorList>
            <consortium name="EnsemblMetazoa"/>
        </authorList>
    </citation>
    <scope>IDENTIFICATION</scope>
    <source>
        <strain evidence="2">EBRO</strain>
    </source>
</reference>
<dbReference type="VEuPathDB" id="VectorBase:AATE013916"/>
<sequence length="287" mass="31996">MRHLPQLGIEIHGGGGGKDVTTVEHSRGPSAGASWHTASTRSLLTVLVEHVTTAQLPDGALLRWHIETTIVYVTVIYISSFWHRLLLLLLLLWSSASHKLMLLLLRRGTRHGIPIPTDESAKGEKEDQKREISRSGKHQQQQQPLQQQKCNLCYASRHSNGLESVLTATVIVSVLMTGQRLLLLQLISLMTTRPAMMALTAITIHLSPRSNCRIPFDYNRTRFRENLYTVVPFCGRLGNDGSSRNLPPKSPGKWCRRAPHPSTGGGDMLSFWPINPTIPATSNQHFL</sequence>
<dbReference type="EnsemblMetazoa" id="AATE013916-RA">
    <property type="protein sequence ID" value="AATE013916-PA.1"/>
    <property type="gene ID" value="AATE013916"/>
</dbReference>
<evidence type="ECO:0000313" key="2">
    <source>
        <dbReference type="EnsemblMetazoa" id="AATE013916-PA.1"/>
    </source>
</evidence>
<feature type="compositionally biased region" description="Basic and acidic residues" evidence="1">
    <location>
        <begin position="119"/>
        <end position="134"/>
    </location>
</feature>
<proteinExistence type="predicted"/>
<protein>
    <submittedName>
        <fullName evidence="2">Uncharacterized protein</fullName>
    </submittedName>
</protein>
<evidence type="ECO:0000256" key="1">
    <source>
        <dbReference type="SAM" id="MobiDB-lite"/>
    </source>
</evidence>
<name>A0A182J9I0_ANOAO</name>
<accession>A0A182J9I0</accession>
<organism evidence="2">
    <name type="scientific">Anopheles atroparvus</name>
    <name type="common">European mosquito</name>
    <dbReference type="NCBI Taxonomy" id="41427"/>
    <lineage>
        <taxon>Eukaryota</taxon>
        <taxon>Metazoa</taxon>
        <taxon>Ecdysozoa</taxon>
        <taxon>Arthropoda</taxon>
        <taxon>Hexapoda</taxon>
        <taxon>Insecta</taxon>
        <taxon>Pterygota</taxon>
        <taxon>Neoptera</taxon>
        <taxon>Endopterygota</taxon>
        <taxon>Diptera</taxon>
        <taxon>Nematocera</taxon>
        <taxon>Culicoidea</taxon>
        <taxon>Culicidae</taxon>
        <taxon>Anophelinae</taxon>
        <taxon>Anopheles</taxon>
    </lineage>
</organism>